<comment type="caution">
    <text evidence="4">The sequence shown here is derived from an EMBL/GenBank/DDBJ whole genome shotgun (WGS) entry which is preliminary data.</text>
</comment>
<dbReference type="EMBL" id="CALLCH030000010">
    <property type="protein sequence ID" value="CAI4214223.1"/>
    <property type="molecule type" value="Genomic_DNA"/>
</dbReference>
<reference evidence="4" key="1">
    <citation type="submission" date="2022-11" db="EMBL/GenBank/DDBJ databases">
        <authorList>
            <person name="Scott C."/>
            <person name="Bruce N."/>
        </authorList>
    </citation>
    <scope>NUCLEOTIDE SEQUENCE</scope>
</reference>
<name>A0A9P1H2M9_9PEZI</name>
<evidence type="ECO:0000313" key="4">
    <source>
        <dbReference type="EMBL" id="CAI4214223.1"/>
    </source>
</evidence>
<evidence type="ECO:0000256" key="2">
    <source>
        <dbReference type="ARBA" id="ARBA00022679"/>
    </source>
</evidence>
<dbReference type="InterPro" id="IPR037143">
    <property type="entry name" value="4-PPantetheinyl_Trfase_dom_sf"/>
</dbReference>
<dbReference type="GO" id="GO:0000287">
    <property type="term" value="F:magnesium ion binding"/>
    <property type="evidence" value="ECO:0007669"/>
    <property type="project" value="InterPro"/>
</dbReference>
<dbReference type="PANTHER" id="PTHR12215:SF10">
    <property type="entry name" value="L-AMINOADIPATE-SEMIALDEHYDE DEHYDROGENASE-PHOSPHOPANTETHEINYL TRANSFERASE"/>
    <property type="match status" value="1"/>
</dbReference>
<dbReference type="InterPro" id="IPR050559">
    <property type="entry name" value="P-Pant_transferase_sf"/>
</dbReference>
<protein>
    <recommendedName>
        <fullName evidence="1">holo-[acyl-carrier-protein] synthase</fullName>
        <ecNumber evidence="1">2.7.8.7</ecNumber>
    </recommendedName>
</protein>
<evidence type="ECO:0000256" key="1">
    <source>
        <dbReference type="ARBA" id="ARBA00013172"/>
    </source>
</evidence>
<accession>A0A9P1H2M9</accession>
<evidence type="ECO:0000259" key="3">
    <source>
        <dbReference type="Pfam" id="PF01648"/>
    </source>
</evidence>
<dbReference type="GO" id="GO:0005829">
    <property type="term" value="C:cytosol"/>
    <property type="evidence" value="ECO:0007669"/>
    <property type="project" value="TreeGrafter"/>
</dbReference>
<dbReference type="PANTHER" id="PTHR12215">
    <property type="entry name" value="PHOSPHOPANTETHEINE TRANSFERASE"/>
    <property type="match status" value="1"/>
</dbReference>
<dbReference type="AlphaFoldDB" id="A0A9P1H2M9"/>
<sequence length="173" mass="19858">MLHPRQLYQKPQGLRTGGWTDFISVYDAIFSPAELEYLRSLESRHLSVHERLRYFYALWALKEAYVKMTGEALLADWILGLEFPNFRPPPPASQDHGGEILAREDTTREIEVLRDGKRDCGVRMKLMSLGKDYMIAVAVRAPTTMLNAIGDSPQNYTFLNLDDIYAYAESRLL</sequence>
<proteinExistence type="predicted"/>
<feature type="domain" description="4'-phosphopantetheinyl transferase" evidence="3">
    <location>
        <begin position="24"/>
        <end position="96"/>
    </location>
</feature>
<keyword evidence="5" id="KW-1185">Reference proteome</keyword>
<dbReference type="OrthoDB" id="26719at2759"/>
<dbReference type="EC" id="2.7.8.7" evidence="1"/>
<organism evidence="4 5">
    <name type="scientific">Parascedosporium putredinis</name>
    <dbReference type="NCBI Taxonomy" id="1442378"/>
    <lineage>
        <taxon>Eukaryota</taxon>
        <taxon>Fungi</taxon>
        <taxon>Dikarya</taxon>
        <taxon>Ascomycota</taxon>
        <taxon>Pezizomycotina</taxon>
        <taxon>Sordariomycetes</taxon>
        <taxon>Hypocreomycetidae</taxon>
        <taxon>Microascales</taxon>
        <taxon>Microascaceae</taxon>
        <taxon>Parascedosporium</taxon>
    </lineage>
</organism>
<dbReference type="Pfam" id="PF01648">
    <property type="entry name" value="ACPS"/>
    <property type="match status" value="1"/>
</dbReference>
<dbReference type="Proteomes" id="UP000838763">
    <property type="component" value="Unassembled WGS sequence"/>
</dbReference>
<gene>
    <name evidence="4" type="ORF">PPNO1_LOCUS3955</name>
</gene>
<dbReference type="SUPFAM" id="SSF56214">
    <property type="entry name" value="4'-phosphopantetheinyl transferase"/>
    <property type="match status" value="1"/>
</dbReference>
<dbReference type="GO" id="GO:0008897">
    <property type="term" value="F:holo-[acyl-carrier-protein] synthase activity"/>
    <property type="evidence" value="ECO:0007669"/>
    <property type="project" value="UniProtKB-EC"/>
</dbReference>
<dbReference type="GO" id="GO:0019878">
    <property type="term" value="P:lysine biosynthetic process via aminoadipic acid"/>
    <property type="evidence" value="ECO:0007669"/>
    <property type="project" value="TreeGrafter"/>
</dbReference>
<dbReference type="Gene3D" id="3.90.470.20">
    <property type="entry name" value="4'-phosphopantetheinyl transferase domain"/>
    <property type="match status" value="1"/>
</dbReference>
<dbReference type="InterPro" id="IPR008278">
    <property type="entry name" value="4-PPantetheinyl_Trfase_dom"/>
</dbReference>
<keyword evidence="2" id="KW-0808">Transferase</keyword>
<evidence type="ECO:0000313" key="5">
    <source>
        <dbReference type="Proteomes" id="UP000838763"/>
    </source>
</evidence>